<evidence type="ECO:0000256" key="1">
    <source>
        <dbReference type="SAM" id="MobiDB-lite"/>
    </source>
</evidence>
<proteinExistence type="predicted"/>
<organism evidence="3 4">
    <name type="scientific">Xanthomonas melonis</name>
    <dbReference type="NCBI Taxonomy" id="56456"/>
    <lineage>
        <taxon>Bacteria</taxon>
        <taxon>Pseudomonadati</taxon>
        <taxon>Pseudomonadota</taxon>
        <taxon>Gammaproteobacteria</taxon>
        <taxon>Lysobacterales</taxon>
        <taxon>Lysobacteraceae</taxon>
        <taxon>Xanthomonas</taxon>
    </lineage>
</organism>
<evidence type="ECO:0000256" key="2">
    <source>
        <dbReference type="SAM" id="Phobius"/>
    </source>
</evidence>
<keyword evidence="2" id="KW-0812">Transmembrane</keyword>
<accession>A0ABS8NU60</accession>
<feature type="transmembrane region" description="Helical" evidence="2">
    <location>
        <begin position="390"/>
        <end position="411"/>
    </location>
</feature>
<comment type="caution">
    <text evidence="3">The sequence shown here is derived from an EMBL/GenBank/DDBJ whole genome shotgun (WGS) entry which is preliminary data.</text>
</comment>
<feature type="compositionally biased region" description="Low complexity" evidence="1">
    <location>
        <begin position="73"/>
        <end position="83"/>
    </location>
</feature>
<dbReference type="EMBL" id="JAFFQI010000188">
    <property type="protein sequence ID" value="MCD0266457.1"/>
    <property type="molecule type" value="Genomic_DNA"/>
</dbReference>
<feature type="region of interest" description="Disordered" evidence="1">
    <location>
        <begin position="73"/>
        <end position="92"/>
    </location>
</feature>
<keyword evidence="4" id="KW-1185">Reference proteome</keyword>
<keyword evidence="2" id="KW-0472">Membrane</keyword>
<sequence length="563" mass="61252">MSWAMEALGLSADADTRAIKRAYAARLKTTRPDDDPAAFQQLHETYQAALAYAACIERADEVDADETWAGAQTAASTAEALPASQSQRNQAPRSLAAYVHDPALEAEIERWRESTHVPDCAARILAAAQDMPDQSFSAWLSELPEWWSLELRPQIGQALADLIKSRCLPVTDATFDLLITSFGDDPDADASHALWSARLLGVALDQSPDSLELWMQSHADTWSDYQRFMISLHVAHALGTQRPSLRLATIDTLMKAFGWQAQEDDDNVAWLQAARRTARKQELALRRESALALDGDAEVLANELTVAGWDGMTPQWAAALRSRLARPPSPWRSLATALLPARPAWMYRFCSIVQRWFPHQLPESVHPQNLRFWIQIGNPQRPHGRQLGLGLARGLCVAALLAIGSGLLAILSTVHPDTENATWAFRSIGWGLGGWSALVLVHLGARWQVRRLTPGTHKHIAHRWLLPATMTAGIAGIAGGLGDGVVGAAMGAALICMALYRVMGRMVPPPAVKAPQSLIMSGTIGLASAAMGASLWPGLAVAPFLWLVSLVQDAQHDDLSVLN</sequence>
<dbReference type="Proteomes" id="UP001430396">
    <property type="component" value="Unassembled WGS sequence"/>
</dbReference>
<protein>
    <submittedName>
        <fullName evidence="3">J domain-containing protein</fullName>
    </submittedName>
</protein>
<feature type="transmembrane region" description="Helical" evidence="2">
    <location>
        <begin position="524"/>
        <end position="548"/>
    </location>
</feature>
<dbReference type="RefSeq" id="WP_230439798.1">
    <property type="nucleotide sequence ID" value="NZ_JAFFQH010000175.1"/>
</dbReference>
<reference evidence="3" key="1">
    <citation type="submission" date="2021-02" db="EMBL/GenBank/DDBJ databases">
        <title>Copper resistance gene diversity in local Xanthomonas species at agrochemical polluted sites in Trinidad, Trinidad and Tobago.</title>
        <authorList>
            <person name="Ramnarine S.D.B.J."/>
            <person name="Ramsubhag A."/>
            <person name="Jayaraman J."/>
        </authorList>
    </citation>
    <scope>NUCLEOTIDE SEQUENCE</scope>
    <source>
        <strain evidence="3">CaNP6A</strain>
    </source>
</reference>
<name>A0ABS8NU60_9XANT</name>
<gene>
    <name evidence="3" type="ORF">JWH11_08375</name>
</gene>
<evidence type="ECO:0000313" key="3">
    <source>
        <dbReference type="EMBL" id="MCD0266457.1"/>
    </source>
</evidence>
<evidence type="ECO:0000313" key="4">
    <source>
        <dbReference type="Proteomes" id="UP001430396"/>
    </source>
</evidence>
<feature type="transmembrane region" description="Helical" evidence="2">
    <location>
        <begin position="423"/>
        <end position="443"/>
    </location>
</feature>
<keyword evidence="2" id="KW-1133">Transmembrane helix</keyword>